<proteinExistence type="predicted"/>
<evidence type="ECO:0000313" key="2">
    <source>
        <dbReference type="EMBL" id="GLV54420.1"/>
    </source>
</evidence>
<organism evidence="2 3">
    <name type="scientific">Dictyobacter halimunensis</name>
    <dbReference type="NCBI Taxonomy" id="3026934"/>
    <lineage>
        <taxon>Bacteria</taxon>
        <taxon>Bacillati</taxon>
        <taxon>Chloroflexota</taxon>
        <taxon>Ktedonobacteria</taxon>
        <taxon>Ktedonobacterales</taxon>
        <taxon>Dictyobacteraceae</taxon>
        <taxon>Dictyobacter</taxon>
    </lineage>
</organism>
<comment type="caution">
    <text evidence="2">The sequence shown here is derived from an EMBL/GenBank/DDBJ whole genome shotgun (WGS) entry which is preliminary data.</text>
</comment>
<keyword evidence="3" id="KW-1185">Reference proteome</keyword>
<evidence type="ECO:0000313" key="3">
    <source>
        <dbReference type="Proteomes" id="UP001344906"/>
    </source>
</evidence>
<protein>
    <submittedName>
        <fullName evidence="2">Uncharacterized protein</fullName>
    </submittedName>
</protein>
<feature type="region of interest" description="Disordered" evidence="1">
    <location>
        <begin position="1"/>
        <end position="24"/>
    </location>
</feature>
<name>A0ABQ6FPH0_9CHLR</name>
<gene>
    <name evidence="2" type="ORF">KDH_12670</name>
</gene>
<dbReference type="EMBL" id="BSRI01000001">
    <property type="protein sequence ID" value="GLV54420.1"/>
    <property type="molecule type" value="Genomic_DNA"/>
</dbReference>
<dbReference type="Proteomes" id="UP001344906">
    <property type="component" value="Unassembled WGS sequence"/>
</dbReference>
<evidence type="ECO:0000256" key="1">
    <source>
        <dbReference type="SAM" id="MobiDB-lite"/>
    </source>
</evidence>
<sequence>MGAQMANSDLPGRLAHPSEANGDQDHLPVYRTVIASPVWAFVLPAVAVGIQTSVVSE</sequence>
<accession>A0ABQ6FPH0</accession>
<reference evidence="2 3" key="1">
    <citation type="submission" date="2023-02" db="EMBL/GenBank/DDBJ databases">
        <title>Dictyobacter halimunensis sp. nov., a new member of the class Ktedonobacteria from forest soil in a geothermal area.</title>
        <authorList>
            <person name="Rachmania M.K."/>
            <person name="Ningsih F."/>
            <person name="Sakai Y."/>
            <person name="Yabe S."/>
            <person name="Yokota A."/>
            <person name="Sjamsuridzal W."/>
        </authorList>
    </citation>
    <scope>NUCLEOTIDE SEQUENCE [LARGE SCALE GENOMIC DNA]</scope>
    <source>
        <strain evidence="2 3">S3.2.2.5</strain>
    </source>
</reference>